<organism evidence="1 2">
    <name type="scientific">Dallia pectoralis</name>
    <name type="common">Alaska blackfish</name>
    <dbReference type="NCBI Taxonomy" id="75939"/>
    <lineage>
        <taxon>Eukaryota</taxon>
        <taxon>Metazoa</taxon>
        <taxon>Chordata</taxon>
        <taxon>Craniata</taxon>
        <taxon>Vertebrata</taxon>
        <taxon>Euteleostomi</taxon>
        <taxon>Actinopterygii</taxon>
        <taxon>Neopterygii</taxon>
        <taxon>Teleostei</taxon>
        <taxon>Protacanthopterygii</taxon>
        <taxon>Esociformes</taxon>
        <taxon>Umbridae</taxon>
        <taxon>Dallia</taxon>
    </lineage>
</organism>
<gene>
    <name evidence="1" type="ORF">DPEC_G00085760</name>
</gene>
<evidence type="ECO:0000313" key="2">
    <source>
        <dbReference type="Proteomes" id="UP001157502"/>
    </source>
</evidence>
<keyword evidence="2" id="KW-1185">Reference proteome</keyword>
<reference evidence="1" key="1">
    <citation type="submission" date="2021-05" db="EMBL/GenBank/DDBJ databases">
        <authorList>
            <person name="Pan Q."/>
            <person name="Jouanno E."/>
            <person name="Zahm M."/>
            <person name="Klopp C."/>
            <person name="Cabau C."/>
            <person name="Louis A."/>
            <person name="Berthelot C."/>
            <person name="Parey E."/>
            <person name="Roest Crollius H."/>
            <person name="Montfort J."/>
            <person name="Robinson-Rechavi M."/>
            <person name="Bouchez O."/>
            <person name="Lampietro C."/>
            <person name="Lopez Roques C."/>
            <person name="Donnadieu C."/>
            <person name="Postlethwait J."/>
            <person name="Bobe J."/>
            <person name="Dillon D."/>
            <person name="Chandos A."/>
            <person name="von Hippel F."/>
            <person name="Guiguen Y."/>
        </authorList>
    </citation>
    <scope>NUCLEOTIDE SEQUENCE</scope>
    <source>
        <strain evidence="1">YG-Jan2019</strain>
    </source>
</reference>
<sequence length="78" mass="8740">MLLGRPTLLISVFLCLPRCFMIGAYQEATPTGCSIKWHGPGFVRLLTSDRCSSAITTTNTPFIPPRSCLREDLWLRVL</sequence>
<dbReference type="EMBL" id="CM055734">
    <property type="protein sequence ID" value="KAJ8009136.1"/>
    <property type="molecule type" value="Genomic_DNA"/>
</dbReference>
<evidence type="ECO:0000313" key="1">
    <source>
        <dbReference type="EMBL" id="KAJ8009136.1"/>
    </source>
</evidence>
<accession>A0ACC2GZQ3</accession>
<proteinExistence type="predicted"/>
<dbReference type="Proteomes" id="UP001157502">
    <property type="component" value="Chromosome 7"/>
</dbReference>
<name>A0ACC2GZQ3_DALPE</name>
<comment type="caution">
    <text evidence="1">The sequence shown here is derived from an EMBL/GenBank/DDBJ whole genome shotgun (WGS) entry which is preliminary data.</text>
</comment>
<protein>
    <submittedName>
        <fullName evidence="1">Uncharacterized protein</fullName>
    </submittedName>
</protein>